<feature type="region of interest" description="Disordered" evidence="2">
    <location>
        <begin position="124"/>
        <end position="144"/>
    </location>
</feature>
<dbReference type="AlphaFoldDB" id="A0AAW0N7I8"/>
<evidence type="ECO:0000313" key="3">
    <source>
        <dbReference type="EMBL" id="KAK7886751.1"/>
    </source>
</evidence>
<sequence length="409" mass="46283">MKGALGKGHVFSCRRKPEYPEETYADTGRTCKLHIERPRAAQESNPGPSCYEARALTAAPPCRPIAHHIAGRRAQTCFLGHAHFSSRLKSPASFGFHPHELQMNQTRAEQRRESGARADMRLTVSGQSSAVSPEKSDIFPQDGERRNEQCAEFGEEESAGDDMHAAGALRTLVTERSQAFAHELLALFERTVAQLEAEVRSLRADKRSLAQLEAEVRKLRADKRRQSSMVKQARVLLQKCDTKSKLKLANLTELSSVCKELNKRRRRHKHISRKTELQKLLLETNSPTLSDKTDLLTFEITDIRTLSENANFQTLAENGDLKTLNKTDIQTFEITDIQTLSENTNVQRLSENRDLKTVGKMDIQTFEITDIRTLSENTNVRTLAENRDLKTVGKMDIQTFSKTQRTDPR</sequence>
<gene>
    <name evidence="3" type="ORF">WMY93_026372</name>
</gene>
<accession>A0AAW0N7I8</accession>
<name>A0AAW0N7I8_9GOBI</name>
<keyword evidence="1" id="KW-0175">Coiled coil</keyword>
<reference evidence="4" key="1">
    <citation type="submission" date="2024-04" db="EMBL/GenBank/DDBJ databases">
        <title>Salinicola lusitanus LLJ914,a marine bacterium isolated from the Okinawa Trough.</title>
        <authorList>
            <person name="Li J."/>
        </authorList>
    </citation>
    <scope>NUCLEOTIDE SEQUENCE [LARGE SCALE GENOMIC DNA]</scope>
</reference>
<comment type="caution">
    <text evidence="3">The sequence shown here is derived from an EMBL/GenBank/DDBJ whole genome shotgun (WGS) entry which is preliminary data.</text>
</comment>
<proteinExistence type="predicted"/>
<dbReference type="EMBL" id="JBBPFD010000019">
    <property type="protein sequence ID" value="KAK7886751.1"/>
    <property type="molecule type" value="Genomic_DNA"/>
</dbReference>
<evidence type="ECO:0000313" key="4">
    <source>
        <dbReference type="Proteomes" id="UP001460270"/>
    </source>
</evidence>
<evidence type="ECO:0000256" key="1">
    <source>
        <dbReference type="SAM" id="Coils"/>
    </source>
</evidence>
<organism evidence="3 4">
    <name type="scientific">Mugilogobius chulae</name>
    <name type="common">yellowstripe goby</name>
    <dbReference type="NCBI Taxonomy" id="88201"/>
    <lineage>
        <taxon>Eukaryota</taxon>
        <taxon>Metazoa</taxon>
        <taxon>Chordata</taxon>
        <taxon>Craniata</taxon>
        <taxon>Vertebrata</taxon>
        <taxon>Euteleostomi</taxon>
        <taxon>Actinopterygii</taxon>
        <taxon>Neopterygii</taxon>
        <taxon>Teleostei</taxon>
        <taxon>Neoteleostei</taxon>
        <taxon>Acanthomorphata</taxon>
        <taxon>Gobiaria</taxon>
        <taxon>Gobiiformes</taxon>
        <taxon>Gobioidei</taxon>
        <taxon>Gobiidae</taxon>
        <taxon>Gobionellinae</taxon>
        <taxon>Mugilogobius</taxon>
    </lineage>
</organism>
<protein>
    <submittedName>
        <fullName evidence="3">Uncharacterized protein</fullName>
    </submittedName>
</protein>
<feature type="coiled-coil region" evidence="1">
    <location>
        <begin position="185"/>
        <end position="229"/>
    </location>
</feature>
<dbReference type="Proteomes" id="UP001460270">
    <property type="component" value="Unassembled WGS sequence"/>
</dbReference>
<feature type="compositionally biased region" description="Basic and acidic residues" evidence="2">
    <location>
        <begin position="134"/>
        <end position="144"/>
    </location>
</feature>
<keyword evidence="4" id="KW-1185">Reference proteome</keyword>
<evidence type="ECO:0000256" key="2">
    <source>
        <dbReference type="SAM" id="MobiDB-lite"/>
    </source>
</evidence>